<dbReference type="PANTHER" id="PTHR34472">
    <property type="entry name" value="SULFUR CARRIER PROTEIN THIS"/>
    <property type="match status" value="1"/>
</dbReference>
<evidence type="ECO:0000313" key="2">
    <source>
        <dbReference type="Proteomes" id="UP000254720"/>
    </source>
</evidence>
<dbReference type="Pfam" id="PF02597">
    <property type="entry name" value="ThiS"/>
    <property type="match status" value="1"/>
</dbReference>
<dbReference type="InterPro" id="IPR003749">
    <property type="entry name" value="ThiS/MoaD-like"/>
</dbReference>
<dbReference type="InterPro" id="IPR010035">
    <property type="entry name" value="Thi_S"/>
</dbReference>
<sequence length="67" mass="7465">MINVQLNAQAITVESNLSLAALLHAQGYQETYFAVALNRRFVSRSEHAITFLQEGDQIEIIFPMQGG</sequence>
<dbReference type="InterPro" id="IPR012675">
    <property type="entry name" value="Beta-grasp_dom_sf"/>
</dbReference>
<dbReference type="RefSeq" id="WP_197737874.1">
    <property type="nucleotide sequence ID" value="NZ_LR699115.1"/>
</dbReference>
<gene>
    <name evidence="1" type="ORF">C8D86_11431</name>
</gene>
<dbReference type="EMBL" id="QQAX01000014">
    <property type="protein sequence ID" value="RDI42561.1"/>
    <property type="molecule type" value="Genomic_DNA"/>
</dbReference>
<keyword evidence="2" id="KW-1185">Reference proteome</keyword>
<comment type="caution">
    <text evidence="1">The sequence shown here is derived from an EMBL/GenBank/DDBJ whole genome shotgun (WGS) entry which is preliminary data.</text>
</comment>
<accession>A0A370GFW1</accession>
<reference evidence="1 2" key="1">
    <citation type="submission" date="2018-07" db="EMBL/GenBank/DDBJ databases">
        <title>Genomic Encyclopedia of Type Strains, Phase IV (KMG-IV): sequencing the most valuable type-strain genomes for metagenomic binning, comparative biology and taxonomic classification.</title>
        <authorList>
            <person name="Goeker M."/>
        </authorList>
    </citation>
    <scope>NUCLEOTIDE SEQUENCE [LARGE SCALE GENOMIC DNA]</scope>
    <source>
        <strain evidence="1 2">DSM 16500</strain>
    </source>
</reference>
<dbReference type="AlphaFoldDB" id="A0A370GFW1"/>
<dbReference type="Proteomes" id="UP000254720">
    <property type="component" value="Unassembled WGS sequence"/>
</dbReference>
<proteinExistence type="predicted"/>
<evidence type="ECO:0000313" key="1">
    <source>
        <dbReference type="EMBL" id="RDI42561.1"/>
    </source>
</evidence>
<protein>
    <submittedName>
        <fullName evidence="1">Sulfur carrier protein</fullName>
    </submittedName>
</protein>
<name>A0A370GFW1_9COXI</name>
<organism evidence="1 2">
    <name type="scientific">Aquicella lusitana</name>
    <dbReference type="NCBI Taxonomy" id="254246"/>
    <lineage>
        <taxon>Bacteria</taxon>
        <taxon>Pseudomonadati</taxon>
        <taxon>Pseudomonadota</taxon>
        <taxon>Gammaproteobacteria</taxon>
        <taxon>Legionellales</taxon>
        <taxon>Coxiellaceae</taxon>
        <taxon>Aquicella</taxon>
    </lineage>
</organism>
<dbReference type="PANTHER" id="PTHR34472:SF1">
    <property type="entry name" value="SULFUR CARRIER PROTEIN THIS"/>
    <property type="match status" value="1"/>
</dbReference>
<dbReference type="NCBIfam" id="TIGR01683">
    <property type="entry name" value="thiS"/>
    <property type="match status" value="1"/>
</dbReference>
<dbReference type="Gene3D" id="3.10.20.30">
    <property type="match status" value="1"/>
</dbReference>
<dbReference type="CDD" id="cd00565">
    <property type="entry name" value="Ubl_ThiS"/>
    <property type="match status" value="1"/>
</dbReference>
<dbReference type="InterPro" id="IPR016155">
    <property type="entry name" value="Mopterin_synth/thiamin_S_b"/>
</dbReference>
<dbReference type="SUPFAM" id="SSF54285">
    <property type="entry name" value="MoaD/ThiS"/>
    <property type="match status" value="1"/>
</dbReference>